<evidence type="ECO:0000313" key="3">
    <source>
        <dbReference type="Proteomes" id="UP000190188"/>
    </source>
</evidence>
<accession>A0A1T2XFB3</accession>
<evidence type="ECO:0000256" key="1">
    <source>
        <dbReference type="HAMAP-Rule" id="MF_01851"/>
    </source>
</evidence>
<keyword evidence="3" id="KW-1185">Reference proteome</keyword>
<dbReference type="Gene3D" id="3.30.930.20">
    <property type="entry name" value="Protein of unknown function DUF1054"/>
    <property type="match status" value="1"/>
</dbReference>
<dbReference type="AlphaFoldDB" id="A0A1T2XFB3"/>
<organism evidence="2 3">
    <name type="scientific">Paenibacillus selenitireducens</name>
    <dbReference type="NCBI Taxonomy" id="1324314"/>
    <lineage>
        <taxon>Bacteria</taxon>
        <taxon>Bacillati</taxon>
        <taxon>Bacillota</taxon>
        <taxon>Bacilli</taxon>
        <taxon>Bacillales</taxon>
        <taxon>Paenibacillaceae</taxon>
        <taxon>Paenibacillus</taxon>
    </lineage>
</organism>
<dbReference type="SUPFAM" id="SSF142913">
    <property type="entry name" value="YktB/PF0168-like"/>
    <property type="match status" value="1"/>
</dbReference>
<comment type="caution">
    <text evidence="2">The sequence shown here is derived from an EMBL/GenBank/DDBJ whole genome shotgun (WGS) entry which is preliminary data.</text>
</comment>
<protein>
    <recommendedName>
        <fullName evidence="1">UPF0637 protein BVG16_11700</fullName>
    </recommendedName>
</protein>
<comment type="similarity">
    <text evidence="1">Belongs to the UPF0637 family.</text>
</comment>
<proteinExistence type="inferred from homology"/>
<evidence type="ECO:0000313" key="2">
    <source>
        <dbReference type="EMBL" id="OPA78525.1"/>
    </source>
</evidence>
<dbReference type="Pfam" id="PF06335">
    <property type="entry name" value="DUF1054"/>
    <property type="match status" value="1"/>
</dbReference>
<sequence length="213" mass="24662">MTANTQIQFTGFLPQDFDVFTIPGLEARMSELIERVRPKLTELGTQLAPHLSVLCGEEMFPHVAKHARRTINPPNDTWVAWANNKRGYKAHPHFQVGMFESHLFIIFAVIYESDNKKIFAKHLDEHLKEVRKTIPAHFFWSLDHMKPEGTLHSEMDQEAFRTIIQKLEKVQKSEVLCGLRIERDDPILANGDQLLATIEQTFEQLLPLYKLAF</sequence>
<dbReference type="Proteomes" id="UP000190188">
    <property type="component" value="Unassembled WGS sequence"/>
</dbReference>
<gene>
    <name evidence="2" type="ORF">BVG16_11700</name>
</gene>
<dbReference type="PIRSF" id="PIRSF021332">
    <property type="entry name" value="DUF1054"/>
    <property type="match status" value="1"/>
</dbReference>
<dbReference type="InterPro" id="IPR053707">
    <property type="entry name" value="UPF0637_domain_sf"/>
</dbReference>
<name>A0A1T2XFB3_9BACL</name>
<reference evidence="2 3" key="1">
    <citation type="submission" date="2017-01" db="EMBL/GenBank/DDBJ databases">
        <title>Genome analysis of Paenibacillus selenitrireducens ES3-24.</title>
        <authorList>
            <person name="Xu D."/>
            <person name="Yao R."/>
            <person name="Zheng S."/>
        </authorList>
    </citation>
    <scope>NUCLEOTIDE SEQUENCE [LARGE SCALE GENOMIC DNA]</scope>
    <source>
        <strain evidence="2 3">ES3-24</strain>
    </source>
</reference>
<dbReference type="STRING" id="1324314.BVG16_11700"/>
<dbReference type="RefSeq" id="WP_078498862.1">
    <property type="nucleotide sequence ID" value="NZ_MSZX01000004.1"/>
</dbReference>
<dbReference type="EMBL" id="MSZX01000004">
    <property type="protein sequence ID" value="OPA78525.1"/>
    <property type="molecule type" value="Genomic_DNA"/>
</dbReference>
<dbReference type="HAMAP" id="MF_01851">
    <property type="entry name" value="UPF0637"/>
    <property type="match status" value="1"/>
</dbReference>
<dbReference type="InterPro" id="IPR009403">
    <property type="entry name" value="UPF0637"/>
</dbReference>